<sequence length="76" mass="8647">MNKISSAKFLTAYAETIKFLKSEKRIQESNRGGKRDGAGRKKKEKTVMVRCPESIKDEILALIKKYKETGKLEIGE</sequence>
<name>A0ABX5GAY7_PHOLE</name>
<accession>A0ABX5GAY7</accession>
<protein>
    <submittedName>
        <fullName evidence="2">Uncharacterized protein</fullName>
    </submittedName>
</protein>
<proteinExistence type="predicted"/>
<dbReference type="EMBL" id="PYOI01000046">
    <property type="protein sequence ID" value="PSV78217.1"/>
    <property type="molecule type" value="Genomic_DNA"/>
</dbReference>
<dbReference type="Proteomes" id="UP000241566">
    <property type="component" value="Unassembled WGS sequence"/>
</dbReference>
<feature type="region of interest" description="Disordered" evidence="1">
    <location>
        <begin position="25"/>
        <end position="47"/>
    </location>
</feature>
<evidence type="ECO:0000313" key="3">
    <source>
        <dbReference type="Proteomes" id="UP000241566"/>
    </source>
</evidence>
<organism evidence="2 3">
    <name type="scientific">Photobacterium leiognathi</name>
    <dbReference type="NCBI Taxonomy" id="553611"/>
    <lineage>
        <taxon>Bacteria</taxon>
        <taxon>Pseudomonadati</taxon>
        <taxon>Pseudomonadota</taxon>
        <taxon>Gammaproteobacteria</taxon>
        <taxon>Vibrionales</taxon>
        <taxon>Vibrionaceae</taxon>
        <taxon>Photobacterium</taxon>
    </lineage>
</organism>
<comment type="caution">
    <text evidence="2">The sequence shown here is derived from an EMBL/GenBank/DDBJ whole genome shotgun (WGS) entry which is preliminary data.</text>
</comment>
<keyword evidence="3" id="KW-1185">Reference proteome</keyword>
<evidence type="ECO:0000256" key="1">
    <source>
        <dbReference type="SAM" id="MobiDB-lite"/>
    </source>
</evidence>
<feature type="compositionally biased region" description="Basic and acidic residues" evidence="1">
    <location>
        <begin position="25"/>
        <end position="39"/>
    </location>
</feature>
<dbReference type="RefSeq" id="WP_045066098.1">
    <property type="nucleotide sequence ID" value="NZ_CP131600.1"/>
</dbReference>
<evidence type="ECO:0000313" key="2">
    <source>
        <dbReference type="EMBL" id="PSV78217.1"/>
    </source>
</evidence>
<reference evidence="2 3" key="1">
    <citation type="submission" date="2018-01" db="EMBL/GenBank/DDBJ databases">
        <title>Whole genome sequencing of Histamine producing bacteria.</title>
        <authorList>
            <person name="Butler K."/>
        </authorList>
    </citation>
    <scope>NUCLEOTIDE SEQUENCE [LARGE SCALE GENOMIC DNA]</scope>
    <source>
        <strain evidence="2 3">ATCC 25521</strain>
    </source>
</reference>
<gene>
    <name evidence="2" type="ORF">CTM94_19615</name>
</gene>